<accession>A0A6A4HRV2</accession>
<feature type="region of interest" description="Disordered" evidence="1">
    <location>
        <begin position="312"/>
        <end position="349"/>
    </location>
</feature>
<dbReference type="AlphaFoldDB" id="A0A6A4HRV2"/>
<feature type="compositionally biased region" description="Basic and acidic residues" evidence="1">
    <location>
        <begin position="558"/>
        <end position="580"/>
    </location>
</feature>
<feature type="compositionally biased region" description="Acidic residues" evidence="1">
    <location>
        <begin position="523"/>
        <end position="535"/>
    </location>
</feature>
<organism evidence="2 3">
    <name type="scientific">Gymnopus androsaceus JB14</name>
    <dbReference type="NCBI Taxonomy" id="1447944"/>
    <lineage>
        <taxon>Eukaryota</taxon>
        <taxon>Fungi</taxon>
        <taxon>Dikarya</taxon>
        <taxon>Basidiomycota</taxon>
        <taxon>Agaricomycotina</taxon>
        <taxon>Agaricomycetes</taxon>
        <taxon>Agaricomycetidae</taxon>
        <taxon>Agaricales</taxon>
        <taxon>Marasmiineae</taxon>
        <taxon>Omphalotaceae</taxon>
        <taxon>Gymnopus</taxon>
    </lineage>
</organism>
<protein>
    <submittedName>
        <fullName evidence="2">Uncharacterized protein</fullName>
    </submittedName>
</protein>
<keyword evidence="3" id="KW-1185">Reference proteome</keyword>
<evidence type="ECO:0000256" key="1">
    <source>
        <dbReference type="SAM" id="MobiDB-lite"/>
    </source>
</evidence>
<evidence type="ECO:0000313" key="3">
    <source>
        <dbReference type="Proteomes" id="UP000799118"/>
    </source>
</evidence>
<dbReference type="Proteomes" id="UP000799118">
    <property type="component" value="Unassembled WGS sequence"/>
</dbReference>
<evidence type="ECO:0000313" key="2">
    <source>
        <dbReference type="EMBL" id="KAE9399455.1"/>
    </source>
</evidence>
<gene>
    <name evidence="2" type="ORF">BT96DRAFT_993918</name>
</gene>
<reference evidence="2" key="1">
    <citation type="journal article" date="2019" name="Environ. Microbiol.">
        <title>Fungal ecological strategies reflected in gene transcription - a case study of two litter decomposers.</title>
        <authorList>
            <person name="Barbi F."/>
            <person name="Kohler A."/>
            <person name="Barry K."/>
            <person name="Baskaran P."/>
            <person name="Daum C."/>
            <person name="Fauchery L."/>
            <person name="Ihrmark K."/>
            <person name="Kuo A."/>
            <person name="LaButti K."/>
            <person name="Lipzen A."/>
            <person name="Morin E."/>
            <person name="Grigoriev I.V."/>
            <person name="Henrissat B."/>
            <person name="Lindahl B."/>
            <person name="Martin F."/>
        </authorList>
    </citation>
    <scope>NUCLEOTIDE SEQUENCE</scope>
    <source>
        <strain evidence="2">JB14</strain>
    </source>
</reference>
<sequence length="1050" mass="115161">MTIHDSVLKQSSSARHSRASESQSLAPPSNNVRRSLIVQRMINYRMHSLHGAVGVLRCAEVVVFGLGQSWGYFDWAELWWVECQSSCYFTADAVDGVGCLGQTTTPAGIIPPTPKLRIYLASQPRWRELSLTLKAVIHLMRRLLCLPPQDSVTPGRRRTLLHLSSVASENRSQEASYLDSEATVTPVIINEAYSLESRTTPWIEIGNDPPVRASPRILESRRMPPVFLVESSGIAPSTQVDRIGRRVLVSTCGKALPLGVLFDPSLCPSSHSDRSKFYEGGWEKLAMADVDAFLLVMLSFFWRSGGRGAESANARESSIAEAERRKAEKRCGGAGGGGVDRRSGRVSEAQVPHNWVEDQTSGYTCYSNKPCQSNSCISLCRLSPCWKWHGPSGKARPHPATPVMAAPRHTSDAVQAEREEKEEAKTSRIAAQDKAIARTAELENQMQVEDFNTEESPKLTCATAATKKALEPPPVANETQNSQSAVNESQGSASVKRNKAKRKQDEVKAIEVAQEVPTTVVSDPDDGDEDYEVDIEAGLNDSGEKEPPAKKPRARKPQKGELRALFLGKRDSDEHPESGRVEITSNQETSEDFARTPFGMELWRYNTFKTPTHPTSQQLDADGNTSVEFDFGGFGDNDEGNEHLRMLNNPAKPLKVKSIAAVVQTPSILKVEPTTSVAGLVTPTNKQQKDICLKDLPKDVQQPFTEIFMPVIIEFSGCIDAWTSPTATEIADLWDSTMPSGIHNRFSELNAGKAIEVLVQDKLTTWRNSIGKAALKTLKKIFSDKNLTTADQRKAYIAQQMNGTYKSYVYYYSHVVGEGQNVQYAGPFQLYIISRTLAEHLKAIDSIPADERIADRPTGALVLAILAAHRALTFYSTGFVWGDKLAMVEGIKKQYKTTSNLHSLFGQNPVKKIHCVSAAQWERILATACAHIEKLGAEPKPKATPSPAQSEPQSDEDWELLYIDPDTLIAAHTAPTTKKAPESEPEAATSVTAVTAGSTSDVDQSEAKAGDADLADGMVESNTGGDSDEEEEEEEEEEPEEGGLRVKPEK</sequence>
<feature type="compositionally biased region" description="Low complexity" evidence="1">
    <location>
        <begin position="10"/>
        <end position="24"/>
    </location>
</feature>
<feature type="compositionally biased region" description="Low complexity" evidence="1">
    <location>
        <begin position="987"/>
        <end position="1002"/>
    </location>
</feature>
<name>A0A6A4HRV2_9AGAR</name>
<proteinExistence type="predicted"/>
<feature type="region of interest" description="Disordered" evidence="1">
    <location>
        <begin position="974"/>
        <end position="1050"/>
    </location>
</feature>
<feature type="compositionally biased region" description="Polar residues" evidence="1">
    <location>
        <begin position="477"/>
        <end position="495"/>
    </location>
</feature>
<feature type="compositionally biased region" description="Acidic residues" evidence="1">
    <location>
        <begin position="1026"/>
        <end position="1041"/>
    </location>
</feature>
<dbReference type="EMBL" id="ML769469">
    <property type="protein sequence ID" value="KAE9399455.1"/>
    <property type="molecule type" value="Genomic_DNA"/>
</dbReference>
<feature type="region of interest" description="Disordered" evidence="1">
    <location>
        <begin position="468"/>
        <end position="594"/>
    </location>
</feature>
<dbReference type="OrthoDB" id="3237371at2759"/>
<feature type="region of interest" description="Disordered" evidence="1">
    <location>
        <begin position="1"/>
        <end position="29"/>
    </location>
</feature>
<feature type="compositionally biased region" description="Basic and acidic residues" evidence="1">
    <location>
        <begin position="321"/>
        <end position="331"/>
    </location>
</feature>